<evidence type="ECO:0000313" key="1">
    <source>
        <dbReference type="EMBL" id="ERF66098.1"/>
    </source>
</evidence>
<keyword evidence="2" id="KW-1185">Reference proteome</keyword>
<comment type="caution">
    <text evidence="1">The sequence shown here is derived from an EMBL/GenBank/DDBJ whole genome shotgun (WGS) entry which is preliminary data.</text>
</comment>
<reference evidence="1 2" key="1">
    <citation type="journal article" date="2013" name="BMC Genomics">
        <title>Comparative genomics reveals distinct host-interacting traits of three major human-associated propionibacteria.</title>
        <authorList>
            <person name="Mak T.N."/>
            <person name="Schmid M."/>
            <person name="Brzuszkiewicz E."/>
            <person name="Zeng G."/>
            <person name="Meyer R."/>
            <person name="Sfanos K.S."/>
            <person name="Brinkmann V."/>
            <person name="Meyer T.F."/>
            <person name="Bruggemann H."/>
        </authorList>
    </citation>
    <scope>NUCLEOTIDE SEQUENCE [LARGE SCALE GENOMIC DNA]</scope>
    <source>
        <strain evidence="1 2">TM11</strain>
    </source>
</reference>
<proteinExistence type="predicted"/>
<organism evidence="1 2">
    <name type="scientific">Cutibacterium granulosum TM11</name>
    <dbReference type="NCBI Taxonomy" id="1292373"/>
    <lineage>
        <taxon>Bacteria</taxon>
        <taxon>Bacillati</taxon>
        <taxon>Actinomycetota</taxon>
        <taxon>Actinomycetes</taxon>
        <taxon>Propionibacteriales</taxon>
        <taxon>Propionibacteriaceae</taxon>
        <taxon>Cutibacterium</taxon>
    </lineage>
</organism>
<dbReference type="EMBL" id="AOST01000051">
    <property type="protein sequence ID" value="ERF66098.1"/>
    <property type="molecule type" value="Genomic_DNA"/>
</dbReference>
<evidence type="ECO:0000313" key="2">
    <source>
        <dbReference type="Proteomes" id="UP000053711"/>
    </source>
</evidence>
<accession>A0ACB4UNF2</accession>
<protein>
    <submittedName>
        <fullName evidence="1">Uncharacterized protein</fullName>
    </submittedName>
</protein>
<sequence>MPRGRTTYDTELDLKDQRRQRGPYDNELKTIHLDVLEDMRRQRRRVLAWAMWTTSLLLILTAVFIGWHMWATHGLADVKLLMAWIASVLAASIGIIASISKFLFAETVKAIQPLRKTNG</sequence>
<dbReference type="Proteomes" id="UP000053711">
    <property type="component" value="Unassembled WGS sequence"/>
</dbReference>
<name>A0ACB4UNF2_9ACTN</name>
<gene>
    <name evidence="1" type="ORF">H640_05601</name>
</gene>